<dbReference type="RefSeq" id="XP_049317023.1">
    <property type="nucleotide sequence ID" value="XM_049461066.1"/>
</dbReference>
<reference evidence="2" key="1">
    <citation type="submission" date="2025-08" db="UniProtKB">
        <authorList>
            <consortium name="RefSeq"/>
        </authorList>
    </citation>
    <scope>IDENTIFICATION</scope>
    <source>
        <tissue evidence="2">Adult</tissue>
    </source>
</reference>
<organism evidence="1 2">
    <name type="scientific">Bactrocera dorsalis</name>
    <name type="common">Oriental fruit fly</name>
    <name type="synonym">Dacus dorsalis</name>
    <dbReference type="NCBI Taxonomy" id="27457"/>
    <lineage>
        <taxon>Eukaryota</taxon>
        <taxon>Metazoa</taxon>
        <taxon>Ecdysozoa</taxon>
        <taxon>Arthropoda</taxon>
        <taxon>Hexapoda</taxon>
        <taxon>Insecta</taxon>
        <taxon>Pterygota</taxon>
        <taxon>Neoptera</taxon>
        <taxon>Endopterygota</taxon>
        <taxon>Diptera</taxon>
        <taxon>Brachycera</taxon>
        <taxon>Muscomorpha</taxon>
        <taxon>Tephritoidea</taxon>
        <taxon>Tephritidae</taxon>
        <taxon>Bactrocera</taxon>
        <taxon>Bactrocera</taxon>
    </lineage>
</organism>
<dbReference type="GeneID" id="105228290"/>
<dbReference type="Proteomes" id="UP001652620">
    <property type="component" value="Chromosome 6"/>
</dbReference>
<evidence type="ECO:0000313" key="1">
    <source>
        <dbReference type="Proteomes" id="UP001652620"/>
    </source>
</evidence>
<accession>A0ABM3K6D5</accession>
<keyword evidence="1" id="KW-1185">Reference proteome</keyword>
<sequence>MGLSSPSLTKLLPSAFLTLTRLSPAKANERQKSNIFQRVSVDLNSADPIEKNDDLKILNNDGLENLAGYICHKLGKDNPEICANSENCSSYTWMDHLSEGGLSKPTDMLKEKALQAVFDDLNGTDLHIHMCKLGPEALRFK</sequence>
<proteinExistence type="predicted"/>
<protein>
    <submittedName>
        <fullName evidence="2">Uncharacterized protein LOC105228290 isoform X2</fullName>
    </submittedName>
</protein>
<name>A0ABM3K6D5_BACDO</name>
<evidence type="ECO:0000313" key="2">
    <source>
        <dbReference type="RefSeq" id="XP_049317023.1"/>
    </source>
</evidence>
<gene>
    <name evidence="2" type="primary">LOC105228290</name>
</gene>